<feature type="binding site" description="in other chain" evidence="7">
    <location>
        <begin position="13"/>
        <end position="16"/>
    </location>
    <ligand>
        <name>IMP</name>
        <dbReference type="ChEBI" id="CHEBI:58053"/>
        <note>ligand shared between dimeric partners</note>
    </ligand>
</feature>
<keyword evidence="1 7" id="KW-0436">Ligase</keyword>
<protein>
    <recommendedName>
        <fullName evidence="7 8">Adenylosuccinate synthetase</fullName>
        <shortName evidence="7">AMPSase</shortName>
        <shortName evidence="7">AdSS</shortName>
        <ecNumber evidence="7 8">6.3.4.4</ecNumber>
    </recommendedName>
    <alternativeName>
        <fullName evidence="7">IMP--aspartate ligase</fullName>
    </alternativeName>
</protein>
<comment type="caution">
    <text evidence="9">The sequence shown here is derived from an EMBL/GenBank/DDBJ whole genome shotgun (WGS) entry which is preliminary data.</text>
</comment>
<keyword evidence="2 7" id="KW-0479">Metal-binding</keyword>
<name>A0A9X3EM27_9BACT</name>
<keyword evidence="10" id="KW-1185">Reference proteome</keyword>
<dbReference type="PANTHER" id="PTHR11846">
    <property type="entry name" value="ADENYLOSUCCINATE SYNTHETASE"/>
    <property type="match status" value="1"/>
</dbReference>
<evidence type="ECO:0000313" key="10">
    <source>
        <dbReference type="Proteomes" id="UP001150924"/>
    </source>
</evidence>
<dbReference type="GO" id="GO:0000287">
    <property type="term" value="F:magnesium ion binding"/>
    <property type="evidence" value="ECO:0007669"/>
    <property type="project" value="UniProtKB-UniRule"/>
</dbReference>
<comment type="cofactor">
    <cofactor evidence="7">
        <name>Mg(2+)</name>
        <dbReference type="ChEBI" id="CHEBI:18420"/>
    </cofactor>
    <text evidence="7">Binds 1 Mg(2+) ion per subunit.</text>
</comment>
<evidence type="ECO:0000256" key="1">
    <source>
        <dbReference type="ARBA" id="ARBA00022598"/>
    </source>
</evidence>
<feature type="binding site" evidence="7">
    <location>
        <begin position="12"/>
        <end position="18"/>
    </location>
    <ligand>
        <name>GTP</name>
        <dbReference type="ChEBI" id="CHEBI:37565"/>
    </ligand>
</feature>
<dbReference type="InterPro" id="IPR001114">
    <property type="entry name" value="Adenylosuccinate_synthetase"/>
</dbReference>
<comment type="caution">
    <text evidence="7">Lacks conserved residue(s) required for the propagation of feature annotation.</text>
</comment>
<keyword evidence="6 7" id="KW-0342">GTP-binding</keyword>
<evidence type="ECO:0000256" key="2">
    <source>
        <dbReference type="ARBA" id="ARBA00022723"/>
    </source>
</evidence>
<evidence type="ECO:0000256" key="4">
    <source>
        <dbReference type="ARBA" id="ARBA00022755"/>
    </source>
</evidence>
<dbReference type="PANTHER" id="PTHR11846:SF0">
    <property type="entry name" value="ADENYLOSUCCINATE SYNTHETASE"/>
    <property type="match status" value="1"/>
</dbReference>
<evidence type="ECO:0000256" key="3">
    <source>
        <dbReference type="ARBA" id="ARBA00022741"/>
    </source>
</evidence>
<feature type="binding site" description="in other chain" evidence="7">
    <location>
        <begin position="38"/>
        <end position="41"/>
    </location>
    <ligand>
        <name>IMP</name>
        <dbReference type="ChEBI" id="CHEBI:58053"/>
        <note>ligand shared between dimeric partners</note>
    </ligand>
</feature>
<keyword evidence="4 7" id="KW-0658">Purine biosynthesis</keyword>
<evidence type="ECO:0000256" key="7">
    <source>
        <dbReference type="HAMAP-Rule" id="MF_00011"/>
    </source>
</evidence>
<comment type="function">
    <text evidence="7">Plays an important role in the de novo pathway of purine nucleotide biosynthesis. Catalyzes the first committed step in the biosynthesis of AMP from IMP.</text>
</comment>
<dbReference type="GO" id="GO:0044208">
    <property type="term" value="P:'de novo' AMP biosynthetic process"/>
    <property type="evidence" value="ECO:0007669"/>
    <property type="project" value="UniProtKB-UniRule"/>
</dbReference>
<organism evidence="9 10">
    <name type="scientific">Nannocystis pusilla</name>
    <dbReference type="NCBI Taxonomy" id="889268"/>
    <lineage>
        <taxon>Bacteria</taxon>
        <taxon>Pseudomonadati</taxon>
        <taxon>Myxococcota</taxon>
        <taxon>Polyangia</taxon>
        <taxon>Nannocystales</taxon>
        <taxon>Nannocystaceae</taxon>
        <taxon>Nannocystis</taxon>
    </lineage>
</organism>
<dbReference type="Pfam" id="PF00709">
    <property type="entry name" value="Adenylsucc_synt"/>
    <property type="match status" value="1"/>
</dbReference>
<evidence type="ECO:0000313" key="9">
    <source>
        <dbReference type="EMBL" id="MCY1006517.1"/>
    </source>
</evidence>
<feature type="active site" description="Proton donor" evidence="7">
    <location>
        <position position="41"/>
    </location>
</feature>
<sequence length="72" mass="7529">MTTLIVVGAQWGDEGKGKVVDYLASQAQLVARYAGGNNAGHTLVIGGRKLVTHLVPSGCAYRGRRACSGQGW</sequence>
<evidence type="ECO:0000256" key="5">
    <source>
        <dbReference type="ARBA" id="ARBA00022842"/>
    </source>
</evidence>
<keyword evidence="7" id="KW-0963">Cytoplasm</keyword>
<dbReference type="AlphaFoldDB" id="A0A9X3EM27"/>
<feature type="binding site" evidence="7">
    <location>
        <position position="13"/>
    </location>
    <ligand>
        <name>Mg(2+)</name>
        <dbReference type="ChEBI" id="CHEBI:18420"/>
    </ligand>
</feature>
<dbReference type="GO" id="GO:0004019">
    <property type="term" value="F:adenylosuccinate synthase activity"/>
    <property type="evidence" value="ECO:0007669"/>
    <property type="project" value="UniProtKB-UniRule"/>
</dbReference>
<dbReference type="GO" id="GO:0046040">
    <property type="term" value="P:IMP metabolic process"/>
    <property type="evidence" value="ECO:0007669"/>
    <property type="project" value="TreeGrafter"/>
</dbReference>
<dbReference type="SUPFAM" id="SSF52540">
    <property type="entry name" value="P-loop containing nucleoside triphosphate hydrolases"/>
    <property type="match status" value="1"/>
</dbReference>
<comment type="catalytic activity">
    <reaction evidence="7 8">
        <text>IMP + L-aspartate + GTP = N(6)-(1,2-dicarboxyethyl)-AMP + GDP + phosphate + 2 H(+)</text>
        <dbReference type="Rhea" id="RHEA:15753"/>
        <dbReference type="ChEBI" id="CHEBI:15378"/>
        <dbReference type="ChEBI" id="CHEBI:29991"/>
        <dbReference type="ChEBI" id="CHEBI:37565"/>
        <dbReference type="ChEBI" id="CHEBI:43474"/>
        <dbReference type="ChEBI" id="CHEBI:57567"/>
        <dbReference type="ChEBI" id="CHEBI:58053"/>
        <dbReference type="ChEBI" id="CHEBI:58189"/>
        <dbReference type="EC" id="6.3.4.4"/>
    </reaction>
</comment>
<dbReference type="InterPro" id="IPR027417">
    <property type="entry name" value="P-loop_NTPase"/>
</dbReference>
<dbReference type="Proteomes" id="UP001150924">
    <property type="component" value="Unassembled WGS sequence"/>
</dbReference>
<dbReference type="PROSITE" id="PS01266">
    <property type="entry name" value="ADENYLOSUCCIN_SYN_1"/>
    <property type="match status" value="1"/>
</dbReference>
<reference evidence="9" key="1">
    <citation type="submission" date="2022-11" db="EMBL/GenBank/DDBJ databases">
        <title>Minimal conservation of predation-associated metabolite biosynthetic gene clusters underscores biosynthetic potential of Myxococcota including descriptions for ten novel species: Archangium lansinium sp. nov., Myxococcus landrumus sp. nov., Nannocystis bai.</title>
        <authorList>
            <person name="Ahearne A."/>
            <person name="Stevens C."/>
            <person name="Phillips K."/>
        </authorList>
    </citation>
    <scope>NUCLEOTIDE SEQUENCE</scope>
    <source>
        <strain evidence="9">Na p29</strain>
    </source>
</reference>
<evidence type="ECO:0000256" key="6">
    <source>
        <dbReference type="ARBA" id="ARBA00023134"/>
    </source>
</evidence>
<feature type="binding site" evidence="7">
    <location>
        <begin position="40"/>
        <end position="42"/>
    </location>
    <ligand>
        <name>GTP</name>
        <dbReference type="ChEBI" id="CHEBI:37565"/>
    </ligand>
</feature>
<dbReference type="InterPro" id="IPR042109">
    <property type="entry name" value="Adenylosuccinate_synth_dom1"/>
</dbReference>
<dbReference type="Gene3D" id="3.40.440.10">
    <property type="entry name" value="Adenylosuccinate Synthetase, subunit A, domain 1"/>
    <property type="match status" value="1"/>
</dbReference>
<keyword evidence="5 7" id="KW-0460">Magnesium</keyword>
<dbReference type="GO" id="GO:0005525">
    <property type="term" value="F:GTP binding"/>
    <property type="evidence" value="ECO:0007669"/>
    <property type="project" value="UniProtKB-UniRule"/>
</dbReference>
<evidence type="ECO:0000256" key="8">
    <source>
        <dbReference type="RuleBase" id="RU000520"/>
    </source>
</evidence>
<dbReference type="EC" id="6.3.4.4" evidence="7 8"/>
<comment type="subunit">
    <text evidence="7">Homodimer.</text>
</comment>
<comment type="pathway">
    <text evidence="7 8">Purine metabolism; AMP biosynthesis via de novo pathway; AMP from IMP: step 1/2.</text>
</comment>
<accession>A0A9X3EM27</accession>
<comment type="similarity">
    <text evidence="7 8">Belongs to the adenylosuccinate synthetase family.</text>
</comment>
<dbReference type="HAMAP" id="MF_00011">
    <property type="entry name" value="Adenylosucc_synth"/>
    <property type="match status" value="1"/>
</dbReference>
<comment type="subcellular location">
    <subcellularLocation>
        <location evidence="7">Cytoplasm</location>
    </subcellularLocation>
</comment>
<gene>
    <name evidence="7" type="primary">purA</name>
    <name evidence="9" type="ORF">OV079_13325</name>
</gene>
<feature type="active site" description="Proton acceptor" evidence="7">
    <location>
        <position position="13"/>
    </location>
</feature>
<keyword evidence="3 7" id="KW-0547">Nucleotide-binding</keyword>
<feature type="binding site" evidence="7">
    <location>
        <position position="40"/>
    </location>
    <ligand>
        <name>Mg(2+)</name>
        <dbReference type="ChEBI" id="CHEBI:18420"/>
    </ligand>
</feature>
<dbReference type="InterPro" id="IPR018220">
    <property type="entry name" value="Adenylosuccin_syn_GTP-bd"/>
</dbReference>
<dbReference type="GO" id="GO:0005737">
    <property type="term" value="C:cytoplasm"/>
    <property type="evidence" value="ECO:0007669"/>
    <property type="project" value="UniProtKB-SubCell"/>
</dbReference>
<dbReference type="EMBL" id="JAPNKE010000002">
    <property type="protein sequence ID" value="MCY1006517.1"/>
    <property type="molecule type" value="Genomic_DNA"/>
</dbReference>
<dbReference type="SMART" id="SM00788">
    <property type="entry name" value="Adenylsucc_synt"/>
    <property type="match status" value="1"/>
</dbReference>
<proteinExistence type="inferred from homology"/>